<evidence type="ECO:0000313" key="1">
    <source>
        <dbReference type="EMBL" id="AHG00992.1"/>
    </source>
</evidence>
<keyword evidence="2" id="KW-1185">Reference proteome</keyword>
<evidence type="ECO:0000313" key="2">
    <source>
        <dbReference type="Proteomes" id="UP000019024"/>
    </source>
</evidence>
<proteinExistence type="predicted"/>
<dbReference type="EMBL" id="CP007055">
    <property type="protein sequence ID" value="AHG00992.1"/>
    <property type="molecule type" value="Genomic_DNA"/>
</dbReference>
<reference evidence="1 2" key="1">
    <citation type="submission" date="2014-01" db="EMBL/GenBank/DDBJ databases">
        <authorList>
            <consortium name="DOE Joint Genome Institute"/>
            <person name="Anderson I."/>
            <person name="Huntemann M."/>
            <person name="Han J."/>
            <person name="Chen A."/>
            <person name="Kyrpides N."/>
            <person name="Mavromatis K."/>
            <person name="Markowitz V."/>
            <person name="Palaniappan K."/>
            <person name="Ivanova N."/>
            <person name="Schaumberg A."/>
            <person name="Pati A."/>
            <person name="Liolios K."/>
            <person name="Nordberg H.P."/>
            <person name="Cantor M.N."/>
            <person name="Hua S.X."/>
            <person name="Woyke T."/>
        </authorList>
    </citation>
    <scope>NUCLEOTIDE SEQUENCE [LARGE SCALE GENOMIC DNA]</scope>
    <source>
        <strain evidence="1 2">XH-48</strain>
    </source>
</reference>
<dbReference type="KEGG" id="hlr:HALLA_12245"/>
<accession>W0JUI6</accession>
<dbReference type="HOGENOM" id="CLU_2893130_0_0_2"/>
<dbReference type="Proteomes" id="UP000019024">
    <property type="component" value="Chromosome"/>
</dbReference>
<dbReference type="STRING" id="797299.HALLA_12245"/>
<gene>
    <name evidence="1" type="ORF">HALLA_12245</name>
</gene>
<organism evidence="1 2">
    <name type="scientific">Halostagnicola larsenii XH-48</name>
    <dbReference type="NCBI Taxonomy" id="797299"/>
    <lineage>
        <taxon>Archaea</taxon>
        <taxon>Methanobacteriati</taxon>
        <taxon>Methanobacteriota</taxon>
        <taxon>Stenosarchaea group</taxon>
        <taxon>Halobacteria</taxon>
        <taxon>Halobacteriales</taxon>
        <taxon>Natrialbaceae</taxon>
        <taxon>Halostagnicola</taxon>
    </lineage>
</organism>
<name>W0JUI6_9EURY</name>
<sequence>MVRLPLERFGTDLAALVSGELWIIEQFLSAPLTAVDDLRPTVVTCNFDHSLGFVDEVASVVE</sequence>
<protein>
    <submittedName>
        <fullName evidence="1">Uncharacterized protein</fullName>
    </submittedName>
</protein>
<dbReference type="AlphaFoldDB" id="W0JUI6"/>